<evidence type="ECO:0000313" key="2">
    <source>
        <dbReference type="EMBL" id="MBP2022264.1"/>
    </source>
</evidence>
<sequence length="214" mass="24926">MFTYIYLIAILIMFMLIYEGITTSFGYAPRKIKAITIIAMVLVAFRFLTLLLLFLYNKMQYVYLLKPLIFLELFYMPIIIFICIYIYSRNDKIKLSFFYVLCGIFIVTYFFLIIKAPLVTNISSIYGYSITLKNGFNSYLVLLCINTFVFVLGFRIYGFKYSNKPGVIMVMAAAFITVISIIISVLHAEFVGVIILGEICWMMTLDYGLRKFRK</sequence>
<keyword evidence="3" id="KW-1185">Reference proteome</keyword>
<comment type="caution">
    <text evidence="2">The sequence shown here is derived from an EMBL/GenBank/DDBJ whole genome shotgun (WGS) entry which is preliminary data.</text>
</comment>
<feature type="transmembrane region" description="Helical" evidence="1">
    <location>
        <begin position="166"/>
        <end position="184"/>
    </location>
</feature>
<organism evidence="2 3">
    <name type="scientific">Clostridium punense</name>
    <dbReference type="NCBI Taxonomy" id="1054297"/>
    <lineage>
        <taxon>Bacteria</taxon>
        <taxon>Bacillati</taxon>
        <taxon>Bacillota</taxon>
        <taxon>Clostridia</taxon>
        <taxon>Eubacteriales</taxon>
        <taxon>Clostridiaceae</taxon>
        <taxon>Clostridium</taxon>
    </lineage>
</organism>
<dbReference type="RefSeq" id="WP_021281514.1">
    <property type="nucleotide sequence ID" value="NZ_JAGGLL010000014.1"/>
</dbReference>
<gene>
    <name evidence="2" type="ORF">J2Z44_002065</name>
</gene>
<feature type="transmembrane region" description="Helical" evidence="1">
    <location>
        <begin position="190"/>
        <end position="209"/>
    </location>
</feature>
<feature type="transmembrane region" description="Helical" evidence="1">
    <location>
        <begin position="6"/>
        <end position="27"/>
    </location>
</feature>
<keyword evidence="1" id="KW-1133">Transmembrane helix</keyword>
<dbReference type="Proteomes" id="UP001519308">
    <property type="component" value="Unassembled WGS sequence"/>
</dbReference>
<name>A0ABS4K6L4_9CLOT</name>
<feature type="transmembrane region" description="Helical" evidence="1">
    <location>
        <begin position="95"/>
        <end position="116"/>
    </location>
</feature>
<proteinExistence type="predicted"/>
<keyword evidence="1" id="KW-0472">Membrane</keyword>
<evidence type="ECO:0000313" key="3">
    <source>
        <dbReference type="Proteomes" id="UP001519308"/>
    </source>
</evidence>
<accession>A0ABS4K6L4</accession>
<feature type="transmembrane region" description="Helical" evidence="1">
    <location>
        <begin position="34"/>
        <end position="56"/>
    </location>
</feature>
<feature type="transmembrane region" description="Helical" evidence="1">
    <location>
        <begin position="68"/>
        <end position="88"/>
    </location>
</feature>
<evidence type="ECO:0000256" key="1">
    <source>
        <dbReference type="SAM" id="Phobius"/>
    </source>
</evidence>
<keyword evidence="1" id="KW-0812">Transmembrane</keyword>
<evidence type="ECO:0008006" key="4">
    <source>
        <dbReference type="Google" id="ProtNLM"/>
    </source>
</evidence>
<dbReference type="EMBL" id="JAGGLL010000014">
    <property type="protein sequence ID" value="MBP2022264.1"/>
    <property type="molecule type" value="Genomic_DNA"/>
</dbReference>
<feature type="transmembrane region" description="Helical" evidence="1">
    <location>
        <begin position="136"/>
        <end position="154"/>
    </location>
</feature>
<protein>
    <recommendedName>
        <fullName evidence="4">Histidine kinase</fullName>
    </recommendedName>
</protein>
<reference evidence="2 3" key="1">
    <citation type="submission" date="2021-03" db="EMBL/GenBank/DDBJ databases">
        <title>Genomic Encyclopedia of Type Strains, Phase IV (KMG-IV): sequencing the most valuable type-strain genomes for metagenomic binning, comparative biology and taxonomic classification.</title>
        <authorList>
            <person name="Goeker M."/>
        </authorList>
    </citation>
    <scope>NUCLEOTIDE SEQUENCE [LARGE SCALE GENOMIC DNA]</scope>
    <source>
        <strain evidence="2 3">DSM 28650</strain>
    </source>
</reference>